<dbReference type="AlphaFoldDB" id="A0A498QL88"/>
<proteinExistence type="predicted"/>
<dbReference type="Proteomes" id="UP000268285">
    <property type="component" value="Unassembled WGS sequence"/>
</dbReference>
<evidence type="ECO:0000313" key="1">
    <source>
        <dbReference type="EMBL" id="VBA46753.1"/>
    </source>
</evidence>
<reference evidence="1 2" key="1">
    <citation type="submission" date="2018-09" db="EMBL/GenBank/DDBJ databases">
        <authorList>
            <person name="Tagini F."/>
        </authorList>
    </citation>
    <scope>NUCLEOTIDE SEQUENCE [LARGE SCALE GENOMIC DNA]</scope>
    <source>
        <strain evidence="1 2">MK142</strain>
    </source>
</reference>
<dbReference type="EMBL" id="UPHU01000001">
    <property type="protein sequence ID" value="VBA46753.1"/>
    <property type="molecule type" value="Genomic_DNA"/>
</dbReference>
<protein>
    <submittedName>
        <fullName evidence="1">Uncharacterized protein</fullName>
    </submittedName>
</protein>
<evidence type="ECO:0000313" key="2">
    <source>
        <dbReference type="Proteomes" id="UP000268285"/>
    </source>
</evidence>
<gene>
    <name evidence="1" type="ORF">LAUMK142_00462</name>
</gene>
<organism evidence="1 2">
    <name type="scientific">Mycobacterium pseudokansasii</name>
    <dbReference type="NCBI Taxonomy" id="2341080"/>
    <lineage>
        <taxon>Bacteria</taxon>
        <taxon>Bacillati</taxon>
        <taxon>Actinomycetota</taxon>
        <taxon>Actinomycetes</taxon>
        <taxon>Mycobacteriales</taxon>
        <taxon>Mycobacteriaceae</taxon>
        <taxon>Mycobacterium</taxon>
    </lineage>
</organism>
<name>A0A498QL88_9MYCO</name>
<accession>A0A498QL88</accession>
<sequence length="178" mass="19277">MSLAAGPVSVPYPDAPRAAVAIAMKGLAYSPCRDATSPTPRGMGFSEMADDGLPLRDRGLNAVEMTALRLILSTYRDGSGQVVLKATGETMPGFRDFERALAAVTNGATTENKGIFDVIVPASPLPYGLSAKMSKIQPERNKCSFMELANSAAKFRQNLLDKQINWNRCWPAPKSWIR</sequence>
<keyword evidence="2" id="KW-1185">Reference proteome</keyword>